<evidence type="ECO:0000313" key="3">
    <source>
        <dbReference type="Proteomes" id="UP000321080"/>
    </source>
</evidence>
<name>A0A5C7GF25_9FLAO</name>
<dbReference type="AlphaFoldDB" id="A0A5C7GF25"/>
<organism evidence="2 3">
    <name type="scientific">Seonamhaeicola maritimus</name>
    <dbReference type="NCBI Taxonomy" id="2591822"/>
    <lineage>
        <taxon>Bacteria</taxon>
        <taxon>Pseudomonadati</taxon>
        <taxon>Bacteroidota</taxon>
        <taxon>Flavobacteriia</taxon>
        <taxon>Flavobacteriales</taxon>
        <taxon>Flavobacteriaceae</taxon>
    </lineage>
</organism>
<reference evidence="2 3" key="1">
    <citation type="submission" date="2019-08" db="EMBL/GenBank/DDBJ databases">
        <title>Seonamhaeicola sediminis sp. nov., isolated from marine sediment.</title>
        <authorList>
            <person name="Cao W.R."/>
        </authorList>
    </citation>
    <scope>NUCLEOTIDE SEQUENCE [LARGE SCALE GENOMIC DNA]</scope>
    <source>
        <strain evidence="2 3">1505</strain>
    </source>
</reference>
<accession>A0A5C7GF25</accession>
<dbReference type="OrthoDB" id="933657at2"/>
<dbReference type="Proteomes" id="UP000321080">
    <property type="component" value="Unassembled WGS sequence"/>
</dbReference>
<proteinExistence type="predicted"/>
<feature type="transmembrane region" description="Helical" evidence="1">
    <location>
        <begin position="12"/>
        <end position="32"/>
    </location>
</feature>
<protein>
    <submittedName>
        <fullName evidence="2">Uncharacterized protein</fullName>
    </submittedName>
</protein>
<keyword evidence="1" id="KW-0812">Transmembrane</keyword>
<dbReference type="EMBL" id="VRKQ01000018">
    <property type="protein sequence ID" value="TXG35432.1"/>
    <property type="molecule type" value="Genomic_DNA"/>
</dbReference>
<evidence type="ECO:0000256" key="1">
    <source>
        <dbReference type="SAM" id="Phobius"/>
    </source>
</evidence>
<evidence type="ECO:0000313" key="2">
    <source>
        <dbReference type="EMBL" id="TXG35432.1"/>
    </source>
</evidence>
<comment type="caution">
    <text evidence="2">The sequence shown here is derived from an EMBL/GenBank/DDBJ whole genome shotgun (WGS) entry which is preliminary data.</text>
</comment>
<keyword evidence="3" id="KW-1185">Reference proteome</keyword>
<keyword evidence="1" id="KW-0472">Membrane</keyword>
<sequence>MAKLKKKVYKIVFGVIIFFTLPSLLLFGFLYFKYNEPLPSGSKGTEADNLATKMLIAINYEAYVATDIFEWTFKNRRHYKWDKYKNECKVYWKQYKVSLNLIDNDLHQAYVHSFKVDGELAEELIEKAVKHYKNDSFWVFAPYRVFDQGVKRELVNNNLLVTYANGHSYLWQLAEDGMPKSFKMWTNELPINGLETSWKDWTTTETGAKLPTFHKLFLFGMEITDIKGMN</sequence>
<keyword evidence="1" id="KW-1133">Transmembrane helix</keyword>
<gene>
    <name evidence="2" type="ORF">FUA22_16965</name>
</gene>